<dbReference type="RefSeq" id="WP_189568331.1">
    <property type="nucleotide sequence ID" value="NZ_BMXF01000007.1"/>
</dbReference>
<sequence>MVLIELQNRLDPDRFFANRYNIVNLSYLKGLSYRYNGKYIVASAW</sequence>
<organism evidence="1 2">
    <name type="scientific">Persicitalea jodogahamensis</name>
    <dbReference type="NCBI Taxonomy" id="402147"/>
    <lineage>
        <taxon>Bacteria</taxon>
        <taxon>Pseudomonadati</taxon>
        <taxon>Bacteroidota</taxon>
        <taxon>Cytophagia</taxon>
        <taxon>Cytophagales</taxon>
        <taxon>Spirosomataceae</taxon>
        <taxon>Persicitalea</taxon>
    </lineage>
</organism>
<dbReference type="EMBL" id="BMXF01000007">
    <property type="protein sequence ID" value="GHB86680.1"/>
    <property type="molecule type" value="Genomic_DNA"/>
</dbReference>
<evidence type="ECO:0000313" key="2">
    <source>
        <dbReference type="Proteomes" id="UP000598271"/>
    </source>
</evidence>
<comment type="caution">
    <text evidence="1">The sequence shown here is derived from an EMBL/GenBank/DDBJ whole genome shotgun (WGS) entry which is preliminary data.</text>
</comment>
<accession>A0A8J3D822</accession>
<proteinExistence type="predicted"/>
<reference evidence="1 2" key="1">
    <citation type="journal article" date="2014" name="Int. J. Syst. Evol. Microbiol.">
        <title>Complete genome sequence of Corynebacterium casei LMG S-19264T (=DSM 44701T), isolated from a smear-ripened cheese.</title>
        <authorList>
            <consortium name="US DOE Joint Genome Institute (JGI-PGF)"/>
            <person name="Walter F."/>
            <person name="Albersmeier A."/>
            <person name="Kalinowski J."/>
            <person name="Ruckert C."/>
        </authorList>
    </citation>
    <scope>NUCLEOTIDE SEQUENCE [LARGE SCALE GENOMIC DNA]</scope>
    <source>
        <strain evidence="1 2">KCTC 12866</strain>
    </source>
</reference>
<evidence type="ECO:0000313" key="1">
    <source>
        <dbReference type="EMBL" id="GHB86680.1"/>
    </source>
</evidence>
<dbReference type="AlphaFoldDB" id="A0A8J3D822"/>
<protein>
    <submittedName>
        <fullName evidence="1">Uncharacterized protein</fullName>
    </submittedName>
</protein>
<keyword evidence="2" id="KW-1185">Reference proteome</keyword>
<name>A0A8J3D822_9BACT</name>
<dbReference type="Proteomes" id="UP000598271">
    <property type="component" value="Unassembled WGS sequence"/>
</dbReference>
<gene>
    <name evidence="1" type="ORF">GCM10007390_47920</name>
</gene>